<sequence>MTAATTDSARRLQEVREQEREFARRVRDGFNQERQRLETRVLHQLENEWRDELARERQLLAEDYQLCLTQMGRGHVSALEHDQSSRVAAQKKRHLELAQRRAAVRSREAKSWLQDEQKRIHGRSAAAKARWETVRIQERERAQAIAAEQRRRAAERYEPLLMPNACVFAWPGTHLPFLSRSEDDDVAKLGDLILPQRRDAEAYAHTFMHAKPLSASQRHDRDQKRTERGKAALTRLRLEKEQLQEQLHQADRHLRQRRRLELSDRATMLVEVSTHVGHVRPDLSRKTTQCARAPILVSPARFHSAEQSDKPRWPKPRKLCLMSVEVCPTCLHFTCSTRINHRPPRRMASHAATSLPKGDDTVYGRDVEPFDHPEREPWFPIASGPTQETSTVKPEDFVDESQPRQPLRSAAPRTKAPSAAGPQPMRRIVAQALVHDLNVPMRAAPLQPVVESSPADSSAVGPTFARARSPSVKQAQGADKGASRDLLDLSGAEPEDTDVPTQSMPPKQPDNAAVAADNLASNEASPPAQSDPAPRLQPTDVSMHQQSDASGSRARVTFASPQGHTSRRIHLGDGTSAWDVIDTALTPGGSQPRRAQVRTWFTPLAAVDGDDSSDGASNANADTQAPAHQGGNPEAAVDNTPASPQPEAALQQQPMAARPAATETNWDVQSAAAASSRALSAGELRLSDLMERLPMEASTSGHEAAATATGPQQPRAGMEAEVDDRASVVSSEALDNAWFDLLVAPSGMASTQPGQSNPPRASSQNQGSAPPVSPPVSAPSTGPTSSVPHMNTNNGCDSTALLRSLRQDLASLMEDMQVRQANPRSAGAPAKAVPVPSQDADTASTSTLHVRTALQSLQASASLVYAGRTVARRPYPFQNPSSAAVA</sequence>
<feature type="region of interest" description="Disordered" evidence="1">
    <location>
        <begin position="450"/>
        <end position="678"/>
    </location>
</feature>
<feature type="compositionally biased region" description="Polar residues" evidence="1">
    <location>
        <begin position="539"/>
        <end position="550"/>
    </location>
</feature>
<proteinExistence type="predicted"/>
<dbReference type="EMBL" id="CH991563">
    <property type="protein sequence ID" value="EDQ86870.1"/>
    <property type="molecule type" value="Genomic_DNA"/>
</dbReference>
<feature type="region of interest" description="Disordered" evidence="1">
    <location>
        <begin position="208"/>
        <end position="228"/>
    </location>
</feature>
<protein>
    <submittedName>
        <fullName evidence="2">Uncharacterized protein</fullName>
    </submittedName>
</protein>
<name>A9V6E9_MONBE</name>
<evidence type="ECO:0000256" key="1">
    <source>
        <dbReference type="SAM" id="MobiDB-lite"/>
    </source>
</evidence>
<keyword evidence="3" id="KW-1185">Reference proteome</keyword>
<reference evidence="2 3" key="1">
    <citation type="journal article" date="2008" name="Nature">
        <title>The genome of the choanoflagellate Monosiga brevicollis and the origin of metazoans.</title>
        <authorList>
            <consortium name="JGI Sequencing"/>
            <person name="King N."/>
            <person name="Westbrook M.J."/>
            <person name="Young S.L."/>
            <person name="Kuo A."/>
            <person name="Abedin M."/>
            <person name="Chapman J."/>
            <person name="Fairclough S."/>
            <person name="Hellsten U."/>
            <person name="Isogai Y."/>
            <person name="Letunic I."/>
            <person name="Marr M."/>
            <person name="Pincus D."/>
            <person name="Putnam N."/>
            <person name="Rokas A."/>
            <person name="Wright K.J."/>
            <person name="Zuzow R."/>
            <person name="Dirks W."/>
            <person name="Good M."/>
            <person name="Goodstein D."/>
            <person name="Lemons D."/>
            <person name="Li W."/>
            <person name="Lyons J.B."/>
            <person name="Morris A."/>
            <person name="Nichols S."/>
            <person name="Richter D.J."/>
            <person name="Salamov A."/>
            <person name="Bork P."/>
            <person name="Lim W.A."/>
            <person name="Manning G."/>
            <person name="Miller W.T."/>
            <person name="McGinnis W."/>
            <person name="Shapiro H."/>
            <person name="Tjian R."/>
            <person name="Grigoriev I.V."/>
            <person name="Rokhsar D."/>
        </authorList>
    </citation>
    <scope>NUCLEOTIDE SEQUENCE [LARGE SCALE GENOMIC DNA]</scope>
    <source>
        <strain evidence="3">MX1 / ATCC 50154</strain>
    </source>
</reference>
<evidence type="ECO:0000313" key="2">
    <source>
        <dbReference type="EMBL" id="EDQ86870.1"/>
    </source>
</evidence>
<feature type="region of interest" description="Disordered" evidence="1">
    <location>
        <begin position="748"/>
        <end position="797"/>
    </location>
</feature>
<accession>A9V6E9</accession>
<feature type="compositionally biased region" description="Polar residues" evidence="1">
    <location>
        <begin position="748"/>
        <end position="766"/>
    </location>
</feature>
<evidence type="ECO:0000313" key="3">
    <source>
        <dbReference type="Proteomes" id="UP000001357"/>
    </source>
</evidence>
<dbReference type="GeneID" id="5893659"/>
<feature type="region of interest" description="Disordered" evidence="1">
    <location>
        <begin position="345"/>
        <end position="424"/>
    </location>
</feature>
<dbReference type="InParanoid" id="A9V6E9"/>
<feature type="region of interest" description="Disordered" evidence="1">
    <location>
        <begin position="690"/>
        <end position="728"/>
    </location>
</feature>
<organism evidence="2 3">
    <name type="scientific">Monosiga brevicollis</name>
    <name type="common">Choanoflagellate</name>
    <dbReference type="NCBI Taxonomy" id="81824"/>
    <lineage>
        <taxon>Eukaryota</taxon>
        <taxon>Choanoflagellata</taxon>
        <taxon>Craspedida</taxon>
        <taxon>Salpingoecidae</taxon>
        <taxon>Monosiga</taxon>
    </lineage>
</organism>
<dbReference type="Proteomes" id="UP000001357">
    <property type="component" value="Unassembled WGS sequence"/>
</dbReference>
<feature type="compositionally biased region" description="Low complexity" evidence="1">
    <location>
        <begin position="778"/>
        <end position="788"/>
    </location>
</feature>
<gene>
    <name evidence="2" type="ORF">MONBRDRAFT_38272</name>
</gene>
<feature type="compositionally biased region" description="Basic and acidic residues" evidence="1">
    <location>
        <begin position="217"/>
        <end position="228"/>
    </location>
</feature>
<feature type="region of interest" description="Disordered" evidence="1">
    <location>
        <begin position="822"/>
        <end position="844"/>
    </location>
</feature>
<dbReference type="RefSeq" id="XP_001748415.1">
    <property type="nucleotide sequence ID" value="XM_001748363.1"/>
</dbReference>
<feature type="compositionally biased region" description="Basic and acidic residues" evidence="1">
    <location>
        <begin position="357"/>
        <end position="377"/>
    </location>
</feature>
<dbReference type="OMA" id="CSTRINH"/>
<feature type="compositionally biased region" description="Polar residues" evidence="1">
    <location>
        <begin position="519"/>
        <end position="528"/>
    </location>
</feature>
<dbReference type="AlphaFoldDB" id="A9V6E9"/>
<dbReference type="KEGG" id="mbr:MONBRDRAFT_38272"/>